<dbReference type="Proteomes" id="UP000256405">
    <property type="component" value="Unassembled WGS sequence"/>
</dbReference>
<gene>
    <name evidence="1" type="ORF">C8N25_12378</name>
</gene>
<dbReference type="AlphaFoldDB" id="A0A3E0DJ22"/>
<keyword evidence="2" id="KW-1185">Reference proteome</keyword>
<evidence type="ECO:0000313" key="2">
    <source>
        <dbReference type="Proteomes" id="UP000256405"/>
    </source>
</evidence>
<dbReference type="OrthoDB" id="825933at2"/>
<sequence>MMLYTKDAFGAIVKDEFFGKKHMDTYTKDGKLLIDPQFLRDDMKRFGINAPLDYAAIPTLGWKTHNNEILEIETA</sequence>
<proteinExistence type="predicted"/>
<organism evidence="1 2">
    <name type="scientific">Algoriphagus antarcticus</name>
    <dbReference type="NCBI Taxonomy" id="238540"/>
    <lineage>
        <taxon>Bacteria</taxon>
        <taxon>Pseudomonadati</taxon>
        <taxon>Bacteroidota</taxon>
        <taxon>Cytophagia</taxon>
        <taxon>Cytophagales</taxon>
        <taxon>Cyclobacteriaceae</taxon>
        <taxon>Algoriphagus</taxon>
    </lineage>
</organism>
<comment type="caution">
    <text evidence="1">The sequence shown here is derived from an EMBL/GenBank/DDBJ whole genome shotgun (WGS) entry which is preliminary data.</text>
</comment>
<name>A0A3E0DJ22_9BACT</name>
<accession>A0A3E0DJ22</accession>
<dbReference type="EMBL" id="QUNF01000023">
    <property type="protein sequence ID" value="REG82089.1"/>
    <property type="molecule type" value="Genomic_DNA"/>
</dbReference>
<reference evidence="1 2" key="1">
    <citation type="submission" date="2018-08" db="EMBL/GenBank/DDBJ databases">
        <title>Genomic Encyclopedia of Archaeal and Bacterial Type Strains, Phase II (KMG-II): from individual species to whole genera.</title>
        <authorList>
            <person name="Goeker M."/>
        </authorList>
    </citation>
    <scope>NUCLEOTIDE SEQUENCE [LARGE SCALE GENOMIC DNA]</scope>
    <source>
        <strain evidence="1 2">DSM 15986</strain>
    </source>
</reference>
<protein>
    <submittedName>
        <fullName evidence="1">Uncharacterized protein</fullName>
    </submittedName>
</protein>
<dbReference type="RefSeq" id="WP_086542590.1">
    <property type="nucleotide sequence ID" value="NZ_MSSW01000050.1"/>
</dbReference>
<evidence type="ECO:0000313" key="1">
    <source>
        <dbReference type="EMBL" id="REG82089.1"/>
    </source>
</evidence>